<dbReference type="PANTHER" id="PTHR24198:SF165">
    <property type="entry name" value="ANKYRIN REPEAT-CONTAINING PROTEIN-RELATED"/>
    <property type="match status" value="1"/>
</dbReference>
<evidence type="ECO:0000256" key="1">
    <source>
        <dbReference type="ARBA" id="ARBA00022737"/>
    </source>
</evidence>
<evidence type="ECO:0000313" key="7">
    <source>
        <dbReference type="Proteomes" id="UP000266234"/>
    </source>
</evidence>
<dbReference type="InterPro" id="IPR036770">
    <property type="entry name" value="Ankyrin_rpt-contain_sf"/>
</dbReference>
<dbReference type="EMBL" id="PXOG01000140">
    <property type="protein sequence ID" value="RGP73565.1"/>
    <property type="molecule type" value="Genomic_DNA"/>
</dbReference>
<feature type="repeat" description="ANK" evidence="3">
    <location>
        <begin position="1603"/>
        <end position="1643"/>
    </location>
</feature>
<feature type="region of interest" description="Disordered" evidence="4">
    <location>
        <begin position="1275"/>
        <end position="1299"/>
    </location>
</feature>
<organism evidence="6 7">
    <name type="scientific">Fusarium longipes</name>
    <dbReference type="NCBI Taxonomy" id="694270"/>
    <lineage>
        <taxon>Eukaryota</taxon>
        <taxon>Fungi</taxon>
        <taxon>Dikarya</taxon>
        <taxon>Ascomycota</taxon>
        <taxon>Pezizomycotina</taxon>
        <taxon>Sordariomycetes</taxon>
        <taxon>Hypocreomycetidae</taxon>
        <taxon>Hypocreales</taxon>
        <taxon>Nectriaceae</taxon>
        <taxon>Fusarium</taxon>
    </lineage>
</organism>
<evidence type="ECO:0000256" key="3">
    <source>
        <dbReference type="PROSITE-ProRule" id="PRU00023"/>
    </source>
</evidence>
<name>A0A395SNC9_9HYPO</name>
<dbReference type="Proteomes" id="UP000266234">
    <property type="component" value="Unassembled WGS sequence"/>
</dbReference>
<gene>
    <name evidence="6" type="ORF">FLONG3_6302</name>
</gene>
<dbReference type="Gene3D" id="1.25.40.20">
    <property type="entry name" value="Ankyrin repeat-containing domain"/>
    <property type="match status" value="8"/>
</dbReference>
<dbReference type="PRINTS" id="PR01415">
    <property type="entry name" value="ANKYRIN"/>
</dbReference>
<dbReference type="InterPro" id="IPR002110">
    <property type="entry name" value="Ankyrin_rpt"/>
</dbReference>
<protein>
    <recommendedName>
        <fullName evidence="5">Nephrocystin 3-like N-terminal domain-containing protein</fullName>
    </recommendedName>
</protein>
<feature type="repeat" description="ANK" evidence="3">
    <location>
        <begin position="618"/>
        <end position="650"/>
    </location>
</feature>
<proteinExistence type="predicted"/>
<dbReference type="InterPro" id="IPR027417">
    <property type="entry name" value="P-loop_NTPase"/>
</dbReference>
<feature type="repeat" description="ANK" evidence="3">
    <location>
        <begin position="1567"/>
        <end position="1602"/>
    </location>
</feature>
<dbReference type="Gene3D" id="3.40.50.300">
    <property type="entry name" value="P-loop containing nucleotide triphosphate hydrolases"/>
    <property type="match status" value="1"/>
</dbReference>
<accession>A0A395SNC9</accession>
<evidence type="ECO:0000259" key="5">
    <source>
        <dbReference type="Pfam" id="PF24883"/>
    </source>
</evidence>
<dbReference type="STRING" id="694270.A0A395SNC9"/>
<feature type="repeat" description="ANK" evidence="3">
    <location>
        <begin position="1897"/>
        <end position="1929"/>
    </location>
</feature>
<feature type="domain" description="Nephrocystin 3-like N-terminal" evidence="5">
    <location>
        <begin position="55"/>
        <end position="214"/>
    </location>
</feature>
<keyword evidence="7" id="KW-1185">Reference proteome</keyword>
<feature type="compositionally biased region" description="Polar residues" evidence="4">
    <location>
        <begin position="1279"/>
        <end position="1294"/>
    </location>
</feature>
<feature type="repeat" description="ANK" evidence="3">
    <location>
        <begin position="1672"/>
        <end position="1704"/>
    </location>
</feature>
<evidence type="ECO:0000256" key="2">
    <source>
        <dbReference type="ARBA" id="ARBA00023043"/>
    </source>
</evidence>
<dbReference type="PROSITE" id="PS50088">
    <property type="entry name" value="ANK_REPEAT"/>
    <property type="match status" value="8"/>
</dbReference>
<keyword evidence="1" id="KW-0677">Repeat</keyword>
<keyword evidence="2 3" id="KW-0040">ANK repeat</keyword>
<dbReference type="Pfam" id="PF00023">
    <property type="entry name" value="Ank"/>
    <property type="match status" value="1"/>
</dbReference>
<reference evidence="6 7" key="1">
    <citation type="journal article" date="2018" name="PLoS Pathog.">
        <title>Evolution of structural diversity of trichothecenes, a family of toxins produced by plant pathogenic and entomopathogenic fungi.</title>
        <authorList>
            <person name="Proctor R.H."/>
            <person name="McCormick S.P."/>
            <person name="Kim H.S."/>
            <person name="Cardoza R.E."/>
            <person name="Stanley A.M."/>
            <person name="Lindo L."/>
            <person name="Kelly A."/>
            <person name="Brown D.W."/>
            <person name="Lee T."/>
            <person name="Vaughan M.M."/>
            <person name="Alexander N.J."/>
            <person name="Busman M."/>
            <person name="Gutierrez S."/>
        </authorList>
    </citation>
    <scope>NUCLEOTIDE SEQUENCE [LARGE SCALE GENOMIC DNA]</scope>
    <source>
        <strain evidence="6 7">NRRL 20695</strain>
    </source>
</reference>
<feature type="repeat" description="ANK" evidence="3">
    <location>
        <begin position="1226"/>
        <end position="1258"/>
    </location>
</feature>
<sequence>MPNSVDTVDEYDFVEYRDAALDPEVVAELREWLHPTDYLANSGEFRRYLLSQAPGTGLWICQTQEYRKWHDSPHHGSLWVKGVPGAGKSVMAASLIQHLKVTENCPVLFFFFRNIVTANSTPRALIQDWLAQLLPYSLKLQFALETKRLKTSLEETTDDELIHLFLEGLSCVPKLYCIGDALDEMSTDNKPFLEKLYSLATHRPGTLKLLVTSRPKQDLQSSLRDSSIVHINLQQRLVNTDILAYLEHRFDTSSISQVKHQLKQDIVDMVARRSDGLFLYAKLAMDQLQECLESDSATDVAALATSLPIGLEQTYTRMLAKQRVESKVTKNVQLIVLEAITHASKPLRLNELASFLECVYPDLAQPNTFKALIATSCGPLIEILEDETLQVIRHSLTEFLRGNNRSGLADELYSFPTIDSLQAHRNMAINCLRYLQAGTMLLESEKCGDVPLDASKTYVSLEEAFHLQESPSEYPQRYRRSDPFNYSDARMLHPFLGYAVENWHYHAGFYDVADEHFFEAITSFANPHSLPFLRWLVIQWGTTSTYKGSIDGIPTLVHLAAFSGLCEFASRLLQENASLSALDAQRRTPLHWASANGHVKVASLLIKLGADPNPCDWSGSRPIHLAIIRGHTEVIKLLLKAGVSPDTAKTKADHPYLTRRESHYEEVSALTYASRAGNVDTVLALASFCDDRMLGDMLCLLCSWNKPDAALALLANSPVSPNATYKNITALCHSCRAPSLRCVEILVEKGADVDKMSRLHLKQQTRWATDMAPIHHLIQGWNDSNNAECRNILKVLLQAGAGIDQPNGVGRTALLEAADGPPGPDMRLGHCNPAVKALIEEGADINAVNPPEGPWGMECSGSVLHTVAQRSLDLEAIKLLVQRGCDLNEMNDMGQTVLSCALQCASLCQDELKIQAKALVKAIAEYLLDQGADPSCHDHEGESPLFCAMSLGSDVFKLLLSKCEDVVEKERCWFSLPELCRMERSEDNFTQCLEVFLADGFDIDKEDNNGKTLYLGCCGWMLHEAMEILRNLGANTNAKTRDGNNALLCYCLSRSPKANFKSLARLIAHGVSPLETNKDGNGVLHLIANTYNGKEERADLIRRLVDMGVSVNSINNEGSTPLHLYQERHEISHFRGEGKYHHFLDALNNNGGVDFEILDNKGLSPFHIAATKSEEEVAKLIGYGIDLNHLTSDGRNALHLACDACDPNMIGQLLMRGVNFDQQDNLGRTPLFYACSSGDAESVGWLLRYGASPHLKASNGETVLHACAHVQPGIGEKNAGNQDARQSRFQSPGQLQKGDADSLTSILPPWYCRNDNIQPPMSGNNKSPPNIRWIVESLIQAGVDVSCRNKRGETALDIALDRGIHAFVEIFYRSNKLLEQATKHLEAKEFFSQSIDTIRQRLRLQISLLLSRSYPSLLSDDDSTLKTLMERPGIAPGLLATSETIALINKSFETSPTSKQTRGLLCELMHPDSMQKMDHLGIIEGTSGLISYYSDFEGVKAGFTAILSERSSYSARHLATALGIACHHKQSNFLTVKMLVERLHVNLDAHFACISEGYRWDPLKIVPGGTALHILASVDTYWQLEAMRYLLTRGADANSIDDNGETPLHIVAVRREHGDQRLWRLEAVKVLLDYGADADILDNKGLSVLHKASTSPEIIKELLSREVSPDLGIKSPLFTCIHNGNVEALNLLLRYGADPNAIDKQCHKDEMDKQFHHTEMNLVSKKSRSVCPLLFCVFGRRETHRDRADKAITAALMVALVDHCADLYLPLNEDETLIHFLYEFSSQEFLEVLMTEPCISKIDFDRRDQQGRTVLMAACDWSRVVMEVSPTHPFFHSPYDVPLLEILNHGANASSVDKSGKTALHHLLSNRGYTDDLLIGFINHKKVSSILFQKDGEGYSPLHHALGVLRPAVCEALLEKGGDLLEPDPQGRTALHYIASQCLLQRREDTRLWTSRYDTGQDFFDGCISLWQKYLSLGGSINATDNAGDAPLHTYLSMLDPLKACKNSALCHVDHYEALFPEDSGVDVFAVNNAGETALHKIASRPHSGHLAEGHDKALFLMMVNNGLDPLKEDAKGRSSLDIARACDKEDIVALFSRK</sequence>
<dbReference type="PANTHER" id="PTHR24198">
    <property type="entry name" value="ANKYRIN REPEAT AND PROTEIN KINASE DOMAIN-CONTAINING PROTEIN"/>
    <property type="match status" value="1"/>
</dbReference>
<dbReference type="Pfam" id="PF24883">
    <property type="entry name" value="NPHP3_N"/>
    <property type="match status" value="1"/>
</dbReference>
<dbReference type="SUPFAM" id="SSF52540">
    <property type="entry name" value="P-loop containing nucleoside triphosphate hydrolases"/>
    <property type="match status" value="1"/>
</dbReference>
<dbReference type="SUPFAM" id="SSF48403">
    <property type="entry name" value="Ankyrin repeat"/>
    <property type="match status" value="5"/>
</dbReference>
<feature type="repeat" description="ANK" evidence="3">
    <location>
        <begin position="1193"/>
        <end position="1225"/>
    </location>
</feature>
<evidence type="ECO:0000256" key="4">
    <source>
        <dbReference type="SAM" id="MobiDB-lite"/>
    </source>
</evidence>
<dbReference type="Pfam" id="PF12796">
    <property type="entry name" value="Ank_2"/>
    <property type="match status" value="4"/>
</dbReference>
<dbReference type="PROSITE" id="PS50297">
    <property type="entry name" value="ANK_REP_REGION"/>
    <property type="match status" value="5"/>
</dbReference>
<dbReference type="SMART" id="SM00248">
    <property type="entry name" value="ANK"/>
    <property type="match status" value="26"/>
</dbReference>
<comment type="caution">
    <text evidence="6">The sequence shown here is derived from an EMBL/GenBank/DDBJ whole genome shotgun (WGS) entry which is preliminary data.</text>
</comment>
<dbReference type="OrthoDB" id="21416at2759"/>
<dbReference type="InterPro" id="IPR056884">
    <property type="entry name" value="NPHP3-like_N"/>
</dbReference>
<feature type="repeat" description="ANK" evidence="3">
    <location>
        <begin position="585"/>
        <end position="617"/>
    </location>
</feature>
<evidence type="ECO:0000313" key="6">
    <source>
        <dbReference type="EMBL" id="RGP73565.1"/>
    </source>
</evidence>